<keyword evidence="2" id="KW-1185">Reference proteome</keyword>
<reference evidence="1" key="1">
    <citation type="journal article" date="2021" name="Sci. Adv.">
        <title>The American lobster genome reveals insights on longevity, neural, and immune adaptations.</title>
        <authorList>
            <person name="Polinski J.M."/>
            <person name="Zimin A.V."/>
            <person name="Clark K.F."/>
            <person name="Kohn A.B."/>
            <person name="Sadowski N."/>
            <person name="Timp W."/>
            <person name="Ptitsyn A."/>
            <person name="Khanna P."/>
            <person name="Romanova D.Y."/>
            <person name="Williams P."/>
            <person name="Greenwood S.J."/>
            <person name="Moroz L.L."/>
            <person name="Walt D.R."/>
            <person name="Bodnar A.G."/>
        </authorList>
    </citation>
    <scope>NUCLEOTIDE SEQUENCE</scope>
    <source>
        <strain evidence="1">GMGI-L3</strain>
    </source>
</reference>
<protein>
    <submittedName>
        <fullName evidence="1">Uncharacterized protein</fullName>
    </submittedName>
</protein>
<accession>A0A8J5K167</accession>
<gene>
    <name evidence="1" type="ORF">Hamer_G005113</name>
</gene>
<evidence type="ECO:0000313" key="2">
    <source>
        <dbReference type="Proteomes" id="UP000747542"/>
    </source>
</evidence>
<name>A0A8J5K167_HOMAM</name>
<dbReference type="Proteomes" id="UP000747542">
    <property type="component" value="Unassembled WGS sequence"/>
</dbReference>
<dbReference type="EMBL" id="JAHLQT010024959">
    <property type="protein sequence ID" value="KAG7164713.1"/>
    <property type="molecule type" value="Genomic_DNA"/>
</dbReference>
<organism evidence="1 2">
    <name type="scientific">Homarus americanus</name>
    <name type="common">American lobster</name>
    <dbReference type="NCBI Taxonomy" id="6706"/>
    <lineage>
        <taxon>Eukaryota</taxon>
        <taxon>Metazoa</taxon>
        <taxon>Ecdysozoa</taxon>
        <taxon>Arthropoda</taxon>
        <taxon>Crustacea</taxon>
        <taxon>Multicrustacea</taxon>
        <taxon>Malacostraca</taxon>
        <taxon>Eumalacostraca</taxon>
        <taxon>Eucarida</taxon>
        <taxon>Decapoda</taxon>
        <taxon>Pleocyemata</taxon>
        <taxon>Astacidea</taxon>
        <taxon>Nephropoidea</taxon>
        <taxon>Nephropidae</taxon>
        <taxon>Homarus</taxon>
    </lineage>
</organism>
<sequence>MLTSQLAVVCSPRRQQTILARVDSCAPDVCGAHSFCHATKRNSKLRKTKLKNSQGCCGTVLLINHEMKL</sequence>
<dbReference type="AlphaFoldDB" id="A0A8J5K167"/>
<comment type="caution">
    <text evidence="1">The sequence shown here is derived from an EMBL/GenBank/DDBJ whole genome shotgun (WGS) entry which is preliminary data.</text>
</comment>
<proteinExistence type="predicted"/>
<evidence type="ECO:0000313" key="1">
    <source>
        <dbReference type="EMBL" id="KAG7164713.1"/>
    </source>
</evidence>